<evidence type="ECO:0000256" key="3">
    <source>
        <dbReference type="ARBA" id="ARBA00022763"/>
    </source>
</evidence>
<keyword evidence="3" id="KW-0227">DNA damage</keyword>
<keyword evidence="9" id="KW-0234">DNA repair</keyword>
<dbReference type="Gene3D" id="2.40.290.10">
    <property type="match status" value="1"/>
</dbReference>
<evidence type="ECO:0000256" key="7">
    <source>
        <dbReference type="ARBA" id="ARBA00023125"/>
    </source>
</evidence>
<name>A0A9P0MUS8_NEZVI</name>
<dbReference type="PANTHER" id="PTHR12604">
    <property type="entry name" value="KU AUTOANTIGEN DNA HELICASE"/>
    <property type="match status" value="1"/>
</dbReference>
<dbReference type="EMBL" id="OV725082">
    <property type="protein sequence ID" value="CAH1404246.1"/>
    <property type="molecule type" value="Genomic_DNA"/>
</dbReference>
<evidence type="ECO:0000256" key="8">
    <source>
        <dbReference type="ARBA" id="ARBA00023172"/>
    </source>
</evidence>
<evidence type="ECO:0000256" key="11">
    <source>
        <dbReference type="SAM" id="MobiDB-lite"/>
    </source>
</evidence>
<dbReference type="PANTHER" id="PTHR12604:SF4">
    <property type="entry name" value="X-RAY REPAIR CROSS-COMPLEMENTING PROTEIN 5"/>
    <property type="match status" value="1"/>
</dbReference>
<dbReference type="AlphaFoldDB" id="A0A9P0MUS8"/>
<keyword evidence="6" id="KW-0067">ATP-binding</keyword>
<dbReference type="SUPFAM" id="SSF100939">
    <property type="entry name" value="SPOC domain-like"/>
    <property type="match status" value="1"/>
</dbReference>
<dbReference type="GO" id="GO:0000723">
    <property type="term" value="P:telomere maintenance"/>
    <property type="evidence" value="ECO:0007669"/>
    <property type="project" value="TreeGrafter"/>
</dbReference>
<dbReference type="InterPro" id="IPR002035">
    <property type="entry name" value="VWF_A"/>
</dbReference>
<dbReference type="GO" id="GO:0005524">
    <property type="term" value="F:ATP binding"/>
    <property type="evidence" value="ECO:0007669"/>
    <property type="project" value="UniProtKB-KW"/>
</dbReference>
<keyword evidence="14" id="KW-1185">Reference proteome</keyword>
<dbReference type="GO" id="GO:0016787">
    <property type="term" value="F:hydrolase activity"/>
    <property type="evidence" value="ECO:0007669"/>
    <property type="project" value="UniProtKB-KW"/>
</dbReference>
<dbReference type="Gene3D" id="3.40.50.410">
    <property type="entry name" value="von Willebrand factor, type A domain"/>
    <property type="match status" value="1"/>
</dbReference>
<dbReference type="InterPro" id="IPR006164">
    <property type="entry name" value="DNA_bd_Ku70/Ku80"/>
</dbReference>
<accession>A0A9P0MUS8</accession>
<protein>
    <recommendedName>
        <fullName evidence="12">VWFA domain-containing protein</fullName>
    </recommendedName>
</protein>
<keyword evidence="10" id="KW-0539">Nucleus</keyword>
<dbReference type="Proteomes" id="UP001152798">
    <property type="component" value="Chromosome 6"/>
</dbReference>
<evidence type="ECO:0000313" key="13">
    <source>
        <dbReference type="EMBL" id="CAH1404246.1"/>
    </source>
</evidence>
<keyword evidence="8" id="KW-0233">DNA recombination</keyword>
<dbReference type="GO" id="GO:0006303">
    <property type="term" value="P:double-strand break repair via nonhomologous end joining"/>
    <property type="evidence" value="ECO:0007669"/>
    <property type="project" value="InterPro"/>
</dbReference>
<evidence type="ECO:0000256" key="4">
    <source>
        <dbReference type="ARBA" id="ARBA00022801"/>
    </source>
</evidence>
<comment type="subcellular location">
    <subcellularLocation>
        <location evidence="1">Nucleus</location>
    </subcellularLocation>
</comment>
<dbReference type="InterPro" id="IPR016194">
    <property type="entry name" value="SPOC-like_C_dom_sf"/>
</dbReference>
<dbReference type="GO" id="GO:0004386">
    <property type="term" value="F:helicase activity"/>
    <property type="evidence" value="ECO:0007669"/>
    <property type="project" value="UniProtKB-KW"/>
</dbReference>
<evidence type="ECO:0000313" key="14">
    <source>
        <dbReference type="Proteomes" id="UP001152798"/>
    </source>
</evidence>
<reference evidence="13" key="1">
    <citation type="submission" date="2022-01" db="EMBL/GenBank/DDBJ databases">
        <authorList>
            <person name="King R."/>
        </authorList>
    </citation>
    <scope>NUCLEOTIDE SEQUENCE</scope>
</reference>
<evidence type="ECO:0000256" key="10">
    <source>
        <dbReference type="ARBA" id="ARBA00023242"/>
    </source>
</evidence>
<evidence type="ECO:0000256" key="1">
    <source>
        <dbReference type="ARBA" id="ARBA00004123"/>
    </source>
</evidence>
<feature type="domain" description="VWFA" evidence="12">
    <location>
        <begin position="7"/>
        <end position="212"/>
    </location>
</feature>
<sequence length="594" mass="67480">MGTNKVATVVLFDVSRTMAAETDNGETFFVRSLNCLKRMILRKIFSQDFDDMGVVLFGSDNTNNNLANGTSSCYRNIEEFFPLSLADWNLYERVENLQMSSVPKSDWIQGLVAAQDFMKNQTQGRKYRTKQLVVFCNLNTEISVYVEAVNPIVKALESENVNFIVIGNDIADDCEGKELDSQVSGSLRLMFQCITNLKDAVHFSFSDIEKDLKYYEKKRKMIRFYSISLNIGSRIQLPVRWMKVNKEATRFKWEVLNDNVISEPRYQQQQKSGYLPQQTMGYQQQQKMDETKIEFETDTVKHTNFGGTIIDLSYADLEALKRNTGPPSLTYLGSVKSGRISRSMFVGKDQYVLIADKSARAVAMFSAFVDALLKAKKYGLARRIASKNGKIVVGALLPVSDDFGKALYFLKLPYSEYVQHIPIVHLPISNNTEAKKAINDLIDNTMLPDDLLEEDKGILLRDPSFQARCHALYLRAMGKLPPMSFIPLPETVQQIMNPSPLNDEANEALKKIAEIFPYTEPEEKAESPKRKPKPKETITGSSHIDYKFLAKGNLGHHPALEYSKMISVNNKQEIKEIIEFANAEYDDIFSEEMS</sequence>
<proteinExistence type="predicted"/>
<keyword evidence="2" id="KW-0547">Nucleotide-binding</keyword>
<dbReference type="Pfam" id="PF03731">
    <property type="entry name" value="Ku_N"/>
    <property type="match status" value="1"/>
</dbReference>
<keyword evidence="4" id="KW-0378">Hydrolase</keyword>
<gene>
    <name evidence="13" type="ORF">NEZAVI_LOCUS12689</name>
</gene>
<dbReference type="GO" id="GO:0006310">
    <property type="term" value="P:DNA recombination"/>
    <property type="evidence" value="ECO:0007669"/>
    <property type="project" value="UniProtKB-KW"/>
</dbReference>
<feature type="region of interest" description="Disordered" evidence="11">
    <location>
        <begin position="520"/>
        <end position="539"/>
    </location>
</feature>
<dbReference type="GO" id="GO:0042162">
    <property type="term" value="F:telomeric DNA binding"/>
    <property type="evidence" value="ECO:0007669"/>
    <property type="project" value="TreeGrafter"/>
</dbReference>
<dbReference type="InterPro" id="IPR005161">
    <property type="entry name" value="Ku_N"/>
</dbReference>
<dbReference type="PROSITE" id="PS50234">
    <property type="entry name" value="VWFA"/>
    <property type="match status" value="1"/>
</dbReference>
<dbReference type="SUPFAM" id="SSF53300">
    <property type="entry name" value="vWA-like"/>
    <property type="match status" value="1"/>
</dbReference>
<keyword evidence="7" id="KW-0238">DNA-binding</keyword>
<evidence type="ECO:0000256" key="6">
    <source>
        <dbReference type="ARBA" id="ARBA00022840"/>
    </source>
</evidence>
<evidence type="ECO:0000256" key="5">
    <source>
        <dbReference type="ARBA" id="ARBA00022806"/>
    </source>
</evidence>
<evidence type="ECO:0000256" key="9">
    <source>
        <dbReference type="ARBA" id="ARBA00023204"/>
    </source>
</evidence>
<evidence type="ECO:0000256" key="2">
    <source>
        <dbReference type="ARBA" id="ARBA00022741"/>
    </source>
</evidence>
<dbReference type="GO" id="GO:0003690">
    <property type="term" value="F:double-stranded DNA binding"/>
    <property type="evidence" value="ECO:0007669"/>
    <property type="project" value="TreeGrafter"/>
</dbReference>
<dbReference type="Pfam" id="PF02735">
    <property type="entry name" value="Ku"/>
    <property type="match status" value="1"/>
</dbReference>
<dbReference type="InterPro" id="IPR036465">
    <property type="entry name" value="vWFA_dom_sf"/>
</dbReference>
<keyword evidence="5" id="KW-0347">Helicase</keyword>
<organism evidence="13 14">
    <name type="scientific">Nezara viridula</name>
    <name type="common">Southern green stink bug</name>
    <name type="synonym">Cimex viridulus</name>
    <dbReference type="NCBI Taxonomy" id="85310"/>
    <lineage>
        <taxon>Eukaryota</taxon>
        <taxon>Metazoa</taxon>
        <taxon>Ecdysozoa</taxon>
        <taxon>Arthropoda</taxon>
        <taxon>Hexapoda</taxon>
        <taxon>Insecta</taxon>
        <taxon>Pterygota</taxon>
        <taxon>Neoptera</taxon>
        <taxon>Paraneoptera</taxon>
        <taxon>Hemiptera</taxon>
        <taxon>Heteroptera</taxon>
        <taxon>Panheteroptera</taxon>
        <taxon>Pentatomomorpha</taxon>
        <taxon>Pentatomoidea</taxon>
        <taxon>Pentatomidae</taxon>
        <taxon>Pentatominae</taxon>
        <taxon>Nezara</taxon>
    </lineage>
</organism>
<evidence type="ECO:0000259" key="12">
    <source>
        <dbReference type="PROSITE" id="PS50234"/>
    </source>
</evidence>
<dbReference type="OrthoDB" id="30826at2759"/>
<dbReference type="SMART" id="SM00559">
    <property type="entry name" value="Ku78"/>
    <property type="match status" value="1"/>
</dbReference>
<dbReference type="GO" id="GO:0043564">
    <property type="term" value="C:Ku70:Ku80 complex"/>
    <property type="evidence" value="ECO:0007669"/>
    <property type="project" value="TreeGrafter"/>
</dbReference>